<name>A0AAV7Z278_9EUKA</name>
<dbReference type="Gene3D" id="3.40.50.1220">
    <property type="entry name" value="TPP-binding domain"/>
    <property type="match status" value="1"/>
</dbReference>
<comment type="caution">
    <text evidence="14">The sequence shown here is derived from an EMBL/GenBank/DDBJ whole genome shotgun (WGS) entry which is preliminary data.</text>
</comment>
<evidence type="ECO:0000256" key="4">
    <source>
        <dbReference type="ARBA" id="ARBA00022679"/>
    </source>
</evidence>
<sequence>MSSSDELTEYFDGNELLLKKVKKLAKMIRKAKSIVIYTGAGISTAAGVPDYRGPNGVWTCRDQGRKAPRMKKAWNLLEPTYGHMTIATLIERGNVKHLVSQNVDGLHVHSGVPLEKISELHGNTNKEFCVDCEKEYFRPFCVDDESTICTNHVTGRFCDECGGVLHDSIINFGENLNSKILKKATEVSKKCDLALVLGTSLKVTPASSLPVISVKRQTGKLVICNLQKTPKDKYASLLIKGKIDKVCKLLMKELEIPVLTFRQTLELRAKQIKSKEKKKKKKTKNKKKKQVNEKPKVTKKKKKSKKK</sequence>
<dbReference type="InterPro" id="IPR050134">
    <property type="entry name" value="NAD-dep_sirtuin_deacylases"/>
</dbReference>
<dbReference type="SUPFAM" id="SSF52467">
    <property type="entry name" value="DHS-like NAD/FAD-binding domain"/>
    <property type="match status" value="1"/>
</dbReference>
<dbReference type="Proteomes" id="UP001150062">
    <property type="component" value="Unassembled WGS sequence"/>
</dbReference>
<keyword evidence="17" id="KW-1185">Reference proteome</keyword>
<evidence type="ECO:0000256" key="3">
    <source>
        <dbReference type="ARBA" id="ARBA00022553"/>
    </source>
</evidence>
<keyword evidence="4" id="KW-0808">Transferase</keyword>
<feature type="binding site" evidence="11">
    <location>
        <position position="129"/>
    </location>
    <ligand>
        <name>Zn(2+)</name>
        <dbReference type="ChEBI" id="CHEBI:29105"/>
    </ligand>
</feature>
<reference evidence="14" key="2">
    <citation type="submission" date="2022-08" db="EMBL/GenBank/DDBJ databases">
        <title>Novel sulphate-reducing endosymbionts in the free-living metamonad Anaeramoeba.</title>
        <authorList>
            <person name="Jerlstrom-Hultqvist J."/>
            <person name="Cepicka I."/>
            <person name="Gallot-Lavallee L."/>
            <person name="Salas-Leiva D."/>
            <person name="Curtis B.A."/>
            <person name="Zahonova K."/>
            <person name="Pipaliya S."/>
            <person name="Dacks J."/>
            <person name="Roger A.J."/>
        </authorList>
    </citation>
    <scope>NUCLEOTIDE SEQUENCE</scope>
    <source>
        <strain evidence="14">Busselton2</strain>
    </source>
</reference>
<proteinExistence type="inferred from homology"/>
<feature type="region of interest" description="Disordered" evidence="12">
    <location>
        <begin position="271"/>
        <end position="307"/>
    </location>
</feature>
<evidence type="ECO:0000256" key="1">
    <source>
        <dbReference type="ARBA" id="ARBA00001947"/>
    </source>
</evidence>
<dbReference type="PANTHER" id="PTHR11085:SF1">
    <property type="entry name" value="NAD-DEPENDENT PROTEIN DEACETYLASE SIRTUIN-7"/>
    <property type="match status" value="1"/>
</dbReference>
<accession>A0AAV7Z278</accession>
<evidence type="ECO:0000313" key="17">
    <source>
        <dbReference type="Proteomes" id="UP001150062"/>
    </source>
</evidence>
<organism evidence="14 16">
    <name type="scientific">Anaeramoeba flamelloides</name>
    <dbReference type="NCBI Taxonomy" id="1746091"/>
    <lineage>
        <taxon>Eukaryota</taxon>
        <taxon>Metamonada</taxon>
        <taxon>Anaeramoebidae</taxon>
        <taxon>Anaeramoeba</taxon>
    </lineage>
</organism>
<keyword evidence="5 11" id="KW-0479">Metal-binding</keyword>
<keyword evidence="6 11" id="KW-0862">Zinc</keyword>
<evidence type="ECO:0000256" key="8">
    <source>
        <dbReference type="ARBA" id="ARBA00038170"/>
    </source>
</evidence>
<feature type="compositionally biased region" description="Basic residues" evidence="12">
    <location>
        <begin position="271"/>
        <end position="289"/>
    </location>
</feature>
<feature type="active site" description="Proton acceptor" evidence="11">
    <location>
        <position position="121"/>
    </location>
</feature>
<dbReference type="GO" id="GO:0070403">
    <property type="term" value="F:NAD+ binding"/>
    <property type="evidence" value="ECO:0007669"/>
    <property type="project" value="InterPro"/>
</dbReference>
<evidence type="ECO:0000256" key="12">
    <source>
        <dbReference type="SAM" id="MobiDB-lite"/>
    </source>
</evidence>
<keyword evidence="7" id="KW-0520">NAD</keyword>
<reference evidence="15" key="1">
    <citation type="submission" date="2022-08" db="EMBL/GenBank/DDBJ databases">
        <title>Novel sulfate-reducing endosymbionts in the free-living metamonad Anaeramoeba.</title>
        <authorList>
            <person name="Jerlstrom-Hultqvist J."/>
            <person name="Cepicka I."/>
            <person name="Gallot-Lavallee L."/>
            <person name="Salas-Leiva D."/>
            <person name="Curtis B.A."/>
            <person name="Zahonova K."/>
            <person name="Pipaliya S."/>
            <person name="Dacks J."/>
            <person name="Roger A.J."/>
        </authorList>
    </citation>
    <scope>NUCLEOTIDE SEQUENCE</scope>
    <source>
        <strain evidence="15">Schooner1</strain>
    </source>
</reference>
<protein>
    <recommendedName>
        <fullName evidence="2">protein acetyllysine N-acetyltransferase</fullName>
        <ecNumber evidence="2">2.3.1.286</ecNumber>
    </recommendedName>
    <alternativeName>
        <fullName evidence="10">Regulatory protein SIR2 homolog 7</fullName>
    </alternativeName>
    <alternativeName>
        <fullName evidence="9">SIR2-like protein 7</fullName>
    </alternativeName>
</protein>
<feature type="domain" description="Deacetylase sirtuin-type" evidence="13">
    <location>
        <begin position="14"/>
        <end position="257"/>
    </location>
</feature>
<evidence type="ECO:0000256" key="5">
    <source>
        <dbReference type="ARBA" id="ARBA00022723"/>
    </source>
</evidence>
<dbReference type="GO" id="GO:0005634">
    <property type="term" value="C:nucleus"/>
    <property type="evidence" value="ECO:0007669"/>
    <property type="project" value="TreeGrafter"/>
</dbReference>
<feature type="binding site" evidence="11">
    <location>
        <position position="161"/>
    </location>
    <ligand>
        <name>Zn(2+)</name>
        <dbReference type="ChEBI" id="CHEBI:29105"/>
    </ligand>
</feature>
<feature type="binding site" evidence="11">
    <location>
        <position position="158"/>
    </location>
    <ligand>
        <name>Zn(2+)</name>
        <dbReference type="ChEBI" id="CHEBI:29105"/>
    </ligand>
</feature>
<evidence type="ECO:0000256" key="7">
    <source>
        <dbReference type="ARBA" id="ARBA00023027"/>
    </source>
</evidence>
<keyword evidence="3" id="KW-0597">Phosphoprotein</keyword>
<dbReference type="GO" id="GO:0017136">
    <property type="term" value="F:histone deacetylase activity, NAD-dependent"/>
    <property type="evidence" value="ECO:0007669"/>
    <property type="project" value="TreeGrafter"/>
</dbReference>
<dbReference type="InterPro" id="IPR029035">
    <property type="entry name" value="DHS-like_NAD/FAD-binding_dom"/>
</dbReference>
<dbReference type="Proteomes" id="UP001146793">
    <property type="component" value="Unassembled WGS sequence"/>
</dbReference>
<gene>
    <name evidence="14" type="ORF">M0812_17956</name>
    <name evidence="15" type="ORF">M0813_26242</name>
</gene>
<evidence type="ECO:0000313" key="15">
    <source>
        <dbReference type="EMBL" id="KAJ6238274.1"/>
    </source>
</evidence>
<dbReference type="EMBL" id="JANTQA010000036">
    <property type="protein sequence ID" value="KAJ3435914.1"/>
    <property type="molecule type" value="Genomic_DNA"/>
</dbReference>
<dbReference type="InterPro" id="IPR026590">
    <property type="entry name" value="Ssirtuin_cat_dom"/>
</dbReference>
<feature type="compositionally biased region" description="Basic residues" evidence="12">
    <location>
        <begin position="297"/>
        <end position="307"/>
    </location>
</feature>
<evidence type="ECO:0000313" key="16">
    <source>
        <dbReference type="Proteomes" id="UP001146793"/>
    </source>
</evidence>
<comment type="cofactor">
    <cofactor evidence="1">
        <name>Zn(2+)</name>
        <dbReference type="ChEBI" id="CHEBI:29105"/>
    </cofactor>
</comment>
<dbReference type="FunFam" id="3.40.50.1220:FF:000038">
    <property type="entry name" value="NAD-dependent protein deacetylase sirtuin-6 isoform X2"/>
    <property type="match status" value="1"/>
</dbReference>
<evidence type="ECO:0000256" key="2">
    <source>
        <dbReference type="ARBA" id="ARBA00012928"/>
    </source>
</evidence>
<dbReference type="PANTHER" id="PTHR11085">
    <property type="entry name" value="NAD-DEPENDENT PROTEIN DEACYLASE SIRTUIN-5, MITOCHONDRIAL-RELATED"/>
    <property type="match status" value="1"/>
</dbReference>
<dbReference type="Gene3D" id="2.20.28.200">
    <property type="match status" value="1"/>
</dbReference>
<comment type="similarity">
    <text evidence="8">Belongs to the sirtuin family. Class IV subfamily.</text>
</comment>
<evidence type="ECO:0000256" key="9">
    <source>
        <dbReference type="ARBA" id="ARBA00041832"/>
    </source>
</evidence>
<dbReference type="Pfam" id="PF02146">
    <property type="entry name" value="SIR2"/>
    <property type="match status" value="1"/>
</dbReference>
<evidence type="ECO:0000256" key="6">
    <source>
        <dbReference type="ARBA" id="ARBA00022833"/>
    </source>
</evidence>
<evidence type="ECO:0000256" key="11">
    <source>
        <dbReference type="PROSITE-ProRule" id="PRU00236"/>
    </source>
</evidence>
<dbReference type="GO" id="GO:0046872">
    <property type="term" value="F:metal ion binding"/>
    <property type="evidence" value="ECO:0007669"/>
    <property type="project" value="UniProtKB-KW"/>
</dbReference>
<feature type="binding site" evidence="11">
    <location>
        <position position="132"/>
    </location>
    <ligand>
        <name>Zn(2+)</name>
        <dbReference type="ChEBI" id="CHEBI:29105"/>
    </ligand>
</feature>
<dbReference type="EMBL" id="JAOAOG010000233">
    <property type="protein sequence ID" value="KAJ6238274.1"/>
    <property type="molecule type" value="Genomic_DNA"/>
</dbReference>
<evidence type="ECO:0000256" key="10">
    <source>
        <dbReference type="ARBA" id="ARBA00043038"/>
    </source>
</evidence>
<evidence type="ECO:0000313" key="14">
    <source>
        <dbReference type="EMBL" id="KAJ3435914.1"/>
    </source>
</evidence>
<dbReference type="AlphaFoldDB" id="A0AAV7Z278"/>
<dbReference type="EC" id="2.3.1.286" evidence="2"/>
<evidence type="ECO:0000259" key="13">
    <source>
        <dbReference type="PROSITE" id="PS50305"/>
    </source>
</evidence>
<dbReference type="PROSITE" id="PS50305">
    <property type="entry name" value="SIRTUIN"/>
    <property type="match status" value="1"/>
</dbReference>
<dbReference type="InterPro" id="IPR003000">
    <property type="entry name" value="Sirtuin"/>
</dbReference>